<proteinExistence type="predicted"/>
<reference evidence="1" key="1">
    <citation type="submission" date="2023-05" db="EMBL/GenBank/DDBJ databases">
        <authorList>
            <consortium name="ELIXIR-Norway"/>
        </authorList>
    </citation>
    <scope>NUCLEOTIDE SEQUENCE</scope>
</reference>
<gene>
    <name evidence="1" type="ORF">MRATA1EN22A_LOCUS3693</name>
</gene>
<evidence type="ECO:0000313" key="2">
    <source>
        <dbReference type="Proteomes" id="UP001162501"/>
    </source>
</evidence>
<sequence>MRTRGRGQGLKPAGTRLRRLPGGGVLVTSPTCLDKARLVTGLRTALSTLPVASVPPHPLPIPEGGGESGREEGGSGRLVFIKAAGPALPARPRRPDPLRCPPPHVTAPTTSSTAKARRQGFRTWRSWEPREPEVGSAARSLGSSDSRPRRPQATPQECACSRSHGNVLAAPALRRGKGEVAVGAGGLIPGRSRPVTRRLHEGTEKVPLLSPAAPNPPSVRGHVA</sequence>
<name>A0AC59YA94_RANTA</name>
<protein>
    <submittedName>
        <fullName evidence="1">Uncharacterized protein</fullName>
    </submittedName>
</protein>
<evidence type="ECO:0000313" key="1">
    <source>
        <dbReference type="EMBL" id="CAM9520684.1"/>
    </source>
</evidence>
<accession>A0AC59YA94</accession>
<dbReference type="EMBL" id="OX596095">
    <property type="protein sequence ID" value="CAM9520684.1"/>
    <property type="molecule type" value="Genomic_DNA"/>
</dbReference>
<reference evidence="1" key="2">
    <citation type="submission" date="2025-03" db="EMBL/GenBank/DDBJ databases">
        <authorList>
            <consortium name="ELIXIR-Norway"/>
            <consortium name="Elixir Norway"/>
        </authorList>
    </citation>
    <scope>NUCLEOTIDE SEQUENCE</scope>
</reference>
<organism evidence="1 2">
    <name type="scientific">Rangifer tarandus platyrhynchus</name>
    <name type="common">Svalbard reindeer</name>
    <dbReference type="NCBI Taxonomy" id="3082113"/>
    <lineage>
        <taxon>Eukaryota</taxon>
        <taxon>Metazoa</taxon>
        <taxon>Chordata</taxon>
        <taxon>Craniata</taxon>
        <taxon>Vertebrata</taxon>
        <taxon>Euteleostomi</taxon>
        <taxon>Mammalia</taxon>
        <taxon>Eutheria</taxon>
        <taxon>Laurasiatheria</taxon>
        <taxon>Artiodactyla</taxon>
        <taxon>Ruminantia</taxon>
        <taxon>Pecora</taxon>
        <taxon>Cervidae</taxon>
        <taxon>Odocoileinae</taxon>
        <taxon>Rangifer</taxon>
    </lineage>
</organism>
<dbReference type="Proteomes" id="UP001162501">
    <property type="component" value="Chromosome 11"/>
</dbReference>